<organism evidence="3 4">
    <name type="scientific">Trematosphaeria pertusa</name>
    <dbReference type="NCBI Taxonomy" id="390896"/>
    <lineage>
        <taxon>Eukaryota</taxon>
        <taxon>Fungi</taxon>
        <taxon>Dikarya</taxon>
        <taxon>Ascomycota</taxon>
        <taxon>Pezizomycotina</taxon>
        <taxon>Dothideomycetes</taxon>
        <taxon>Pleosporomycetidae</taxon>
        <taxon>Pleosporales</taxon>
        <taxon>Massarineae</taxon>
        <taxon>Trematosphaeriaceae</taxon>
        <taxon>Trematosphaeria</taxon>
    </lineage>
</organism>
<proteinExistence type="predicted"/>
<gene>
    <name evidence="3" type="ORF">BU26DRAFT_559048</name>
</gene>
<feature type="compositionally biased region" description="Basic and acidic residues" evidence="1">
    <location>
        <begin position="287"/>
        <end position="299"/>
    </location>
</feature>
<feature type="region of interest" description="Disordered" evidence="1">
    <location>
        <begin position="285"/>
        <end position="372"/>
    </location>
</feature>
<dbReference type="GeneID" id="54585982"/>
<reference evidence="3" key="1">
    <citation type="journal article" date="2020" name="Stud. Mycol.">
        <title>101 Dothideomycetes genomes: a test case for predicting lifestyles and emergence of pathogens.</title>
        <authorList>
            <person name="Haridas S."/>
            <person name="Albert R."/>
            <person name="Binder M."/>
            <person name="Bloem J."/>
            <person name="Labutti K."/>
            <person name="Salamov A."/>
            <person name="Andreopoulos B."/>
            <person name="Baker S."/>
            <person name="Barry K."/>
            <person name="Bills G."/>
            <person name="Bluhm B."/>
            <person name="Cannon C."/>
            <person name="Castanera R."/>
            <person name="Culley D."/>
            <person name="Daum C."/>
            <person name="Ezra D."/>
            <person name="Gonzalez J."/>
            <person name="Henrissat B."/>
            <person name="Kuo A."/>
            <person name="Liang C."/>
            <person name="Lipzen A."/>
            <person name="Lutzoni F."/>
            <person name="Magnuson J."/>
            <person name="Mondo S."/>
            <person name="Nolan M."/>
            <person name="Ohm R."/>
            <person name="Pangilinan J."/>
            <person name="Park H.-J."/>
            <person name="Ramirez L."/>
            <person name="Alfaro M."/>
            <person name="Sun H."/>
            <person name="Tritt A."/>
            <person name="Yoshinaga Y."/>
            <person name="Zwiers L.-H."/>
            <person name="Turgeon B."/>
            <person name="Goodwin S."/>
            <person name="Spatafora J."/>
            <person name="Crous P."/>
            <person name="Grigoriev I."/>
        </authorList>
    </citation>
    <scope>NUCLEOTIDE SEQUENCE</scope>
    <source>
        <strain evidence="3">CBS 122368</strain>
    </source>
</reference>
<dbReference type="RefSeq" id="XP_033689351.1">
    <property type="nucleotide sequence ID" value="XM_033832652.1"/>
</dbReference>
<feature type="compositionally biased region" description="Acidic residues" evidence="1">
    <location>
        <begin position="319"/>
        <end position="355"/>
    </location>
</feature>
<accession>A0A6A6IW98</accession>
<evidence type="ECO:0000313" key="4">
    <source>
        <dbReference type="Proteomes" id="UP000800094"/>
    </source>
</evidence>
<dbReference type="Pfam" id="PF13391">
    <property type="entry name" value="HNH_2"/>
    <property type="match status" value="1"/>
</dbReference>
<keyword evidence="4" id="KW-1185">Reference proteome</keyword>
<dbReference type="OrthoDB" id="2142759at2759"/>
<protein>
    <recommendedName>
        <fullName evidence="2">HNH nuclease domain-containing protein</fullName>
    </recommendedName>
</protein>
<dbReference type="Proteomes" id="UP000800094">
    <property type="component" value="Unassembled WGS sequence"/>
</dbReference>
<evidence type="ECO:0000313" key="3">
    <source>
        <dbReference type="EMBL" id="KAF2254347.1"/>
    </source>
</evidence>
<dbReference type="InterPro" id="IPR003615">
    <property type="entry name" value="HNH_nuc"/>
</dbReference>
<name>A0A6A6IW98_9PLEO</name>
<feature type="region of interest" description="Disordered" evidence="1">
    <location>
        <begin position="1"/>
        <end position="25"/>
    </location>
</feature>
<feature type="domain" description="HNH nuclease" evidence="2">
    <location>
        <begin position="144"/>
        <end position="210"/>
    </location>
</feature>
<dbReference type="EMBL" id="ML987190">
    <property type="protein sequence ID" value="KAF2254347.1"/>
    <property type="molecule type" value="Genomic_DNA"/>
</dbReference>
<evidence type="ECO:0000259" key="2">
    <source>
        <dbReference type="Pfam" id="PF13391"/>
    </source>
</evidence>
<sequence>MPLARAAYEGPSHPDAGHSIPDVSDNGTRVTILHPGYGKKNNILMKLLALDDPQHGLEYHTAHVACAIVANNRWDGFFARDREGCERVDRPEDGILREAEYFFHIPGYPGGCAEEGQSGQLVQEPRELLQSSTIATLRVRDFNCRVTGYIEGTQYAHLVPKDEEAWWNSNGMGNYTDAIRGNAKEINSPQNGMLLRADIHKLFDDRRFVIAPKEGKWLAHVIQGETPELTQLYHNITLRPLAGVCVEYVFARFAWGIFTLINKFVNQGTTRAYAIRVNNSTTVRSMSQKDWETHRDLIKPPRSLSPGKRSLKRNHGEITESEYSEDHLSEDELSDDLEDERLSDEDLSDDCEADELGTRGRPRKRSFDSRSFESLTHISTSLQQTSQEMPMTPSLTDTEGAPALTSLHMDAKLSNIDGPDDDAEMVSRKRRRLVIERDVG</sequence>
<dbReference type="AlphaFoldDB" id="A0A6A6IW98"/>
<evidence type="ECO:0000256" key="1">
    <source>
        <dbReference type="SAM" id="MobiDB-lite"/>
    </source>
</evidence>